<sequence length="596" mass="68036">MEEKEDKLNEYEESIIEENTEEENPNASRRRKKENNTRVDAYNDNINQKNTSSNKQNPETSNVSHESKTETEVPEPIRITIYPQSNLESKSQKQEQSPALAMKSQNIRIIKIEKLIHEPQFSQLPKVLIPLNSSYVYSPKNQYSDKVSLKILKFAFIKPYSLSIQINSSLPKVGKNPDSSKEELRLNPNFTKPQKISLYINSEVSSSKLSQPEPKDAEEHKTNSLSSNPGNSGGMTEEEPEFIIKLGKFLSNISSRGPNIIIYDENKTDIENSLSKIAVEIAEIISGKEFSPRLISSIPNTIYSTLPKLKDIGEGIFVLDHKLCEKIGKSNDDDNLDVLFDIVISAIIGDKFSIIIIPNCLYEIYQTKIGLKPSTIIKENFTKEEIQTLAYLASGLVPILEGYNSLSNIRLKYEEILNESWKWLQEKYIKLDVPSNQDPDENESLLHRKLKAVTIRDLIENRNIPPNLIKVEEEIDENVMTDPYSIKGLRPDIYVYTTREIYDAKTSYGKLPSDELYELQKKYSKVSSNIFAVMRPLPALLNFKAIKARIKSAKEESINLSVLIPVKENDKVELIDLFALIKKGKEYYESLNKNNF</sequence>
<reference evidence="2 3" key="1">
    <citation type="submission" date="2024-02" db="EMBL/GenBank/DDBJ databases">
        <title>STSV induces naive adaptation in Sulfolobus.</title>
        <authorList>
            <person name="Xiang X."/>
            <person name="Song M."/>
        </authorList>
    </citation>
    <scope>NUCLEOTIDE SEQUENCE [LARGE SCALE GENOMIC DNA]</scope>
    <source>
        <strain evidence="2 3">RT2</strain>
    </source>
</reference>
<dbReference type="Proteomes" id="UP001432202">
    <property type="component" value="Chromosome"/>
</dbReference>
<feature type="region of interest" description="Disordered" evidence="1">
    <location>
        <begin position="1"/>
        <end position="77"/>
    </location>
</feature>
<evidence type="ECO:0000313" key="2">
    <source>
        <dbReference type="EMBL" id="WWQ59483.1"/>
    </source>
</evidence>
<organism evidence="2 3">
    <name type="scientific">Sulfolobus tengchongensis</name>
    <dbReference type="NCBI Taxonomy" id="207809"/>
    <lineage>
        <taxon>Archaea</taxon>
        <taxon>Thermoproteota</taxon>
        <taxon>Thermoprotei</taxon>
        <taxon>Sulfolobales</taxon>
        <taxon>Sulfolobaceae</taxon>
        <taxon>Sulfolobus</taxon>
    </lineage>
</organism>
<name>A0AAX4KXD9_9CREN</name>
<gene>
    <name evidence="2" type="ORF">V6M85_08230</name>
</gene>
<accession>A0AAX4KXD9</accession>
<feature type="compositionally biased region" description="Basic and acidic residues" evidence="1">
    <location>
        <begin position="1"/>
        <end position="10"/>
    </location>
</feature>
<evidence type="ECO:0000256" key="1">
    <source>
        <dbReference type="SAM" id="MobiDB-lite"/>
    </source>
</evidence>
<feature type="compositionally biased region" description="Acidic residues" evidence="1">
    <location>
        <begin position="11"/>
        <end position="24"/>
    </location>
</feature>
<dbReference type="RefSeq" id="WP_338598662.1">
    <property type="nucleotide sequence ID" value="NZ_CP146016.1"/>
</dbReference>
<dbReference type="AlphaFoldDB" id="A0AAX4KXD9"/>
<protein>
    <submittedName>
        <fullName evidence="2">Uncharacterized protein</fullName>
    </submittedName>
</protein>
<dbReference type="EMBL" id="CP146016">
    <property type="protein sequence ID" value="WWQ59483.1"/>
    <property type="molecule type" value="Genomic_DNA"/>
</dbReference>
<feature type="region of interest" description="Disordered" evidence="1">
    <location>
        <begin position="204"/>
        <end position="237"/>
    </location>
</feature>
<feature type="compositionally biased region" description="Basic and acidic residues" evidence="1">
    <location>
        <begin position="213"/>
        <end position="222"/>
    </location>
</feature>
<keyword evidence="3" id="KW-1185">Reference proteome</keyword>
<proteinExistence type="predicted"/>
<evidence type="ECO:0000313" key="3">
    <source>
        <dbReference type="Proteomes" id="UP001432202"/>
    </source>
</evidence>
<dbReference type="GeneID" id="89336748"/>
<feature type="compositionally biased region" description="Polar residues" evidence="1">
    <location>
        <begin position="44"/>
        <end position="64"/>
    </location>
</feature>